<dbReference type="AlphaFoldDB" id="A0A099WU03"/>
<proteinExistence type="predicted"/>
<dbReference type="Gene3D" id="3.90.1150.30">
    <property type="match status" value="1"/>
</dbReference>
<dbReference type="SUPFAM" id="SSF142906">
    <property type="entry name" value="YjbR-like"/>
    <property type="match status" value="1"/>
</dbReference>
<dbReference type="InterPro" id="IPR007351">
    <property type="entry name" value="YjbR"/>
</dbReference>
<dbReference type="PATRIC" id="fig|111105.18.peg.1847"/>
<dbReference type="RefSeq" id="WP_018965590.1">
    <property type="nucleotide sequence ID" value="NZ_JASBZW010000028.1"/>
</dbReference>
<organism evidence="1 2">
    <name type="scientific">Porphyromonas gulae</name>
    <dbReference type="NCBI Taxonomy" id="111105"/>
    <lineage>
        <taxon>Bacteria</taxon>
        <taxon>Pseudomonadati</taxon>
        <taxon>Bacteroidota</taxon>
        <taxon>Bacteroidia</taxon>
        <taxon>Bacteroidales</taxon>
        <taxon>Porphyromonadaceae</taxon>
        <taxon>Porphyromonas</taxon>
    </lineage>
</organism>
<dbReference type="Pfam" id="PF04237">
    <property type="entry name" value="YjbR"/>
    <property type="match status" value="1"/>
</dbReference>
<comment type="caution">
    <text evidence="1">The sequence shown here is derived from an EMBL/GenBank/DDBJ whole genome shotgun (WGS) entry which is preliminary data.</text>
</comment>
<name>A0A099WU03_9PORP</name>
<dbReference type="EMBL" id="JRAK01000017">
    <property type="protein sequence ID" value="KGN94067.1"/>
    <property type="molecule type" value="Genomic_DNA"/>
</dbReference>
<gene>
    <name evidence="1" type="ORF">HR15_01495</name>
</gene>
<dbReference type="Proteomes" id="UP000030146">
    <property type="component" value="Unassembled WGS sequence"/>
</dbReference>
<dbReference type="GeneID" id="57239937"/>
<reference evidence="1 2" key="1">
    <citation type="submission" date="2014-08" db="EMBL/GenBank/DDBJ databases">
        <title>Porphyromonas gulae strain:COT-052_OH3439 Genome sequencing.</title>
        <authorList>
            <person name="Wallis C."/>
            <person name="Deusch O."/>
            <person name="O'Flynn C."/>
            <person name="Davis I."/>
            <person name="Jospin G."/>
            <person name="Darling A.E."/>
            <person name="Coil D.A."/>
            <person name="Alexiev A."/>
            <person name="Horsfall A."/>
            <person name="Kirkwood N."/>
            <person name="Harris S."/>
            <person name="Eisen J.A."/>
        </authorList>
    </citation>
    <scope>NUCLEOTIDE SEQUENCE [LARGE SCALE GENOMIC DNA]</scope>
    <source>
        <strain evidence="2">COT-052 OH3439</strain>
    </source>
</reference>
<dbReference type="PANTHER" id="PTHR35145:SF1">
    <property type="entry name" value="CYTOPLASMIC PROTEIN"/>
    <property type="match status" value="1"/>
</dbReference>
<keyword evidence="2" id="KW-1185">Reference proteome</keyword>
<protein>
    <recommendedName>
        <fullName evidence="3">MmcQ-like protein</fullName>
    </recommendedName>
</protein>
<evidence type="ECO:0000313" key="2">
    <source>
        <dbReference type="Proteomes" id="UP000030146"/>
    </source>
</evidence>
<dbReference type="InterPro" id="IPR038056">
    <property type="entry name" value="YjbR-like_sf"/>
</dbReference>
<sequence>MDIEQARELCLSLPQVEESFPFDDVTLVMKVAGKMFALLPLDSEKKIIALKCDPDKSEHLRMHYEGIMGAFHMNKRHWNSVALDSDVPADLIARLIRHSYALVVSKLPKYIRTQPPFDGVQEEQLV</sequence>
<accession>A0A099WU03</accession>
<evidence type="ECO:0008006" key="3">
    <source>
        <dbReference type="Google" id="ProtNLM"/>
    </source>
</evidence>
<dbReference type="PANTHER" id="PTHR35145">
    <property type="entry name" value="CYTOPLASMIC PROTEIN-RELATED"/>
    <property type="match status" value="1"/>
</dbReference>
<dbReference type="InterPro" id="IPR058532">
    <property type="entry name" value="YjbR/MT2646/Rv2570-like"/>
</dbReference>
<evidence type="ECO:0000313" key="1">
    <source>
        <dbReference type="EMBL" id="KGN94067.1"/>
    </source>
</evidence>